<name>A0A0R3UCR2_MESCO</name>
<dbReference type="AlphaFoldDB" id="A0A0R3UCR2"/>
<accession>A0A0R3UCR2</accession>
<dbReference type="EMBL" id="UXSR01002129">
    <property type="protein sequence ID" value="VDD78708.1"/>
    <property type="molecule type" value="Genomic_DNA"/>
</dbReference>
<protein>
    <submittedName>
        <fullName evidence="1">Uncharacterized protein</fullName>
    </submittedName>
</protein>
<keyword evidence="2" id="KW-1185">Reference proteome</keyword>
<proteinExistence type="predicted"/>
<reference evidence="1 2" key="1">
    <citation type="submission" date="2018-10" db="EMBL/GenBank/DDBJ databases">
        <authorList>
            <consortium name="Pathogen Informatics"/>
        </authorList>
    </citation>
    <scope>NUCLEOTIDE SEQUENCE [LARGE SCALE GENOMIC DNA]</scope>
</reference>
<gene>
    <name evidence="1" type="ORF">MCOS_LOCUS4711</name>
</gene>
<sequence length="116" mass="12998">MPLDMALVSIHVSCLQVVRQGANYPNSEAEFFPQAPSTRVKCITLAHSREVSGGVCSHFVDRRQPPTPTTTSLFNFHHLPSLDKHEAHCTPRAPLEGLRQQLDCDLLKMDKEAFMN</sequence>
<organism evidence="1 2">
    <name type="scientific">Mesocestoides corti</name>
    <name type="common">Flatworm</name>
    <dbReference type="NCBI Taxonomy" id="53468"/>
    <lineage>
        <taxon>Eukaryota</taxon>
        <taxon>Metazoa</taxon>
        <taxon>Spiralia</taxon>
        <taxon>Lophotrochozoa</taxon>
        <taxon>Platyhelminthes</taxon>
        <taxon>Cestoda</taxon>
        <taxon>Eucestoda</taxon>
        <taxon>Cyclophyllidea</taxon>
        <taxon>Mesocestoididae</taxon>
        <taxon>Mesocestoides</taxon>
    </lineage>
</organism>
<evidence type="ECO:0000313" key="2">
    <source>
        <dbReference type="Proteomes" id="UP000267029"/>
    </source>
</evidence>
<dbReference type="Proteomes" id="UP000267029">
    <property type="component" value="Unassembled WGS sequence"/>
</dbReference>
<evidence type="ECO:0000313" key="1">
    <source>
        <dbReference type="EMBL" id="VDD78708.1"/>
    </source>
</evidence>